<dbReference type="GO" id="GO:0051539">
    <property type="term" value="F:4 iron, 4 sulfur cluster binding"/>
    <property type="evidence" value="ECO:0007669"/>
    <property type="project" value="UniProtKB-KW"/>
</dbReference>
<evidence type="ECO:0000256" key="7">
    <source>
        <dbReference type="ARBA" id="ARBA00046313"/>
    </source>
</evidence>
<dbReference type="AlphaFoldDB" id="A0A7N2MZ18"/>
<evidence type="ECO:0000256" key="8">
    <source>
        <dbReference type="ARBA" id="ARBA00046314"/>
    </source>
</evidence>
<evidence type="ECO:0000256" key="10">
    <source>
        <dbReference type="ARBA" id="ARBA00047177"/>
    </source>
</evidence>
<evidence type="ECO:0000256" key="2">
    <source>
        <dbReference type="ARBA" id="ARBA00022485"/>
    </source>
</evidence>
<dbReference type="GO" id="GO:0046872">
    <property type="term" value="F:metal ion binding"/>
    <property type="evidence" value="ECO:0007669"/>
    <property type="project" value="UniProtKB-KW"/>
</dbReference>
<dbReference type="Pfam" id="PF02401">
    <property type="entry name" value="LYTB"/>
    <property type="match status" value="2"/>
</dbReference>
<evidence type="ECO:0000256" key="9">
    <source>
        <dbReference type="ARBA" id="ARBA00046335"/>
    </source>
</evidence>
<dbReference type="PANTHER" id="PTHR31619:SF5">
    <property type="entry name" value="4-HYDROXY-3-METHYLBUT-2-ENYL DIPHOSPHATE REDUCTASE, CHLOROPLASTIC"/>
    <property type="match status" value="1"/>
</dbReference>
<reference evidence="11 12" key="1">
    <citation type="journal article" date="2016" name="G3 (Bethesda)">
        <title>First Draft Assembly and Annotation of the Genome of a California Endemic Oak Quercus lobata Nee (Fagaceae).</title>
        <authorList>
            <person name="Sork V.L."/>
            <person name="Fitz-Gibbon S.T."/>
            <person name="Puiu D."/>
            <person name="Crepeau M."/>
            <person name="Gugger P.F."/>
            <person name="Sherman R."/>
            <person name="Stevens K."/>
            <person name="Langley C.H."/>
            <person name="Pellegrini M."/>
            <person name="Salzberg S.L."/>
        </authorList>
    </citation>
    <scope>NUCLEOTIDE SEQUENCE [LARGE SCALE GENOMIC DNA]</scope>
    <source>
        <strain evidence="11 12">cv. SW786</strain>
    </source>
</reference>
<dbReference type="EnsemblPlants" id="QL11p041933:mrna">
    <property type="protein sequence ID" value="QL11p041933:mrna"/>
    <property type="gene ID" value="QL11p041933"/>
</dbReference>
<comment type="pathway">
    <text evidence="8">Isoprenoid biosynthesis; dimethylallyl diphosphate biosynthesis; dimethylallyl diphosphate from (2E)-4-hydroxy-3-methylbutenyl diphosphate: step 1/1.</text>
</comment>
<dbReference type="EC" id="1.17.7.4" evidence="10"/>
<dbReference type="GO" id="GO:0019288">
    <property type="term" value="P:isopentenyl diphosphate biosynthetic process, methylerythritol 4-phosphate pathway"/>
    <property type="evidence" value="ECO:0007669"/>
    <property type="project" value="InterPro"/>
</dbReference>
<dbReference type="PANTHER" id="PTHR31619">
    <property type="entry name" value="4-HYDROXY-3-METHYLBUT-2-ENYL DIPHOSPHATE REDUCTASE, CHLOROPLASTIC"/>
    <property type="match status" value="1"/>
</dbReference>
<evidence type="ECO:0000256" key="1">
    <source>
        <dbReference type="ARBA" id="ARBA00001966"/>
    </source>
</evidence>
<keyword evidence="6" id="KW-0411">Iron-sulfur</keyword>
<keyword evidence="2" id="KW-0004">4Fe-4S</keyword>
<comment type="cofactor">
    <cofactor evidence="1">
        <name>[4Fe-4S] cluster</name>
        <dbReference type="ChEBI" id="CHEBI:49883"/>
    </cofactor>
</comment>
<dbReference type="GO" id="GO:0050992">
    <property type="term" value="P:dimethylallyl diphosphate biosynthetic process"/>
    <property type="evidence" value="ECO:0007669"/>
    <property type="project" value="InterPro"/>
</dbReference>
<dbReference type="InterPro" id="IPR003451">
    <property type="entry name" value="LytB/IspH"/>
</dbReference>
<dbReference type="GO" id="GO:0051745">
    <property type="term" value="F:4-hydroxy-3-methylbut-2-enyl diphosphate reductase activity"/>
    <property type="evidence" value="ECO:0007669"/>
    <property type="project" value="UniProtKB-EC"/>
</dbReference>
<keyword evidence="5" id="KW-0408">Iron</keyword>
<accession>A0A7N2MZ18</accession>
<dbReference type="EMBL" id="LRBV02000011">
    <property type="status" value="NOT_ANNOTATED_CDS"/>
    <property type="molecule type" value="Genomic_DNA"/>
</dbReference>
<keyword evidence="4" id="KW-0560">Oxidoreductase</keyword>
<dbReference type="Proteomes" id="UP000594261">
    <property type="component" value="Chromosome 11"/>
</dbReference>
<dbReference type="Gene3D" id="3.40.50.11270">
    <property type="match status" value="1"/>
</dbReference>
<comment type="pathway">
    <text evidence="7">Isoprenoid biosynthesis; isopentenyl diphosphate biosynthesis via DXP pathway; isopentenyl diphosphate from 1-deoxy-D-xylulose 5-phosphate: step 6/6.</text>
</comment>
<dbReference type="Gene3D" id="3.40.1010.20">
    <property type="entry name" value="4-hydroxy-3-methylbut-2-enyl diphosphate reductase, catalytic domain"/>
    <property type="match status" value="2"/>
</dbReference>
<evidence type="ECO:0000313" key="11">
    <source>
        <dbReference type="EnsemblPlants" id="QL11p041933:mrna"/>
    </source>
</evidence>
<reference evidence="11" key="2">
    <citation type="submission" date="2021-01" db="UniProtKB">
        <authorList>
            <consortium name="EnsemblPlants"/>
        </authorList>
    </citation>
    <scope>IDENTIFICATION</scope>
</reference>
<evidence type="ECO:0000256" key="3">
    <source>
        <dbReference type="ARBA" id="ARBA00022723"/>
    </source>
</evidence>
<sequence length="297" mass="33483">MKSQMLTQHLEEMEVQKIPIKEGRDQFEVVNKGDVVILLAHGAKVAEMLVLSEKNVQIVDTSCPWVSKTNFPKLRFNALIWARHDKLNGQIWLFFGLHVETSVWDTVEKHKKGDYASIIHSKYAHEETVATVSFAWKYVIVKNMTEACPKFSKGFDPDSDLVKVGIANQTTMLKGETEEIGKLVESTMMPKYGVENINEHFKGFNNICDATQERQDALYKLIEEKLDLILHGELVEKENFLLEGPLTVGVTAGASNPDKVVEYVLIKVFDIESEEALQLVQFRALVNLSSVLTANSA</sequence>
<dbReference type="OMA" id="PSYWIDC"/>
<evidence type="ECO:0000256" key="4">
    <source>
        <dbReference type="ARBA" id="ARBA00023002"/>
    </source>
</evidence>
<comment type="similarity">
    <text evidence="9">Belongs to the IspH family.</text>
</comment>
<dbReference type="InParanoid" id="A0A7N2MZ18"/>
<name>A0A7N2MZ18_QUELO</name>
<evidence type="ECO:0000256" key="5">
    <source>
        <dbReference type="ARBA" id="ARBA00023004"/>
    </source>
</evidence>
<keyword evidence="12" id="KW-1185">Reference proteome</keyword>
<evidence type="ECO:0000313" key="12">
    <source>
        <dbReference type="Proteomes" id="UP000594261"/>
    </source>
</evidence>
<proteinExistence type="inferred from homology"/>
<evidence type="ECO:0000256" key="6">
    <source>
        <dbReference type="ARBA" id="ARBA00023014"/>
    </source>
</evidence>
<protein>
    <recommendedName>
        <fullName evidence="10">4-hydroxy-3-methylbut-2-enyl diphosphate reductase</fullName>
        <ecNumber evidence="10">1.17.7.4</ecNumber>
    </recommendedName>
</protein>
<dbReference type="Gramene" id="QL11p041933:mrna">
    <property type="protein sequence ID" value="QL11p041933:mrna"/>
    <property type="gene ID" value="QL11p041933"/>
</dbReference>
<organism evidence="11 12">
    <name type="scientific">Quercus lobata</name>
    <name type="common">Valley oak</name>
    <dbReference type="NCBI Taxonomy" id="97700"/>
    <lineage>
        <taxon>Eukaryota</taxon>
        <taxon>Viridiplantae</taxon>
        <taxon>Streptophyta</taxon>
        <taxon>Embryophyta</taxon>
        <taxon>Tracheophyta</taxon>
        <taxon>Spermatophyta</taxon>
        <taxon>Magnoliopsida</taxon>
        <taxon>eudicotyledons</taxon>
        <taxon>Gunneridae</taxon>
        <taxon>Pentapetalae</taxon>
        <taxon>rosids</taxon>
        <taxon>fabids</taxon>
        <taxon>Fagales</taxon>
        <taxon>Fagaceae</taxon>
        <taxon>Quercus</taxon>
    </lineage>
</organism>
<keyword evidence="3" id="KW-0479">Metal-binding</keyword>